<sequence>MKEQSVKIKKSKKKISSFKKQEKLDSNAMEQMKLALAIVVQERDASYAAVTEAQAGYNYGKKLGELCPGIFQNGWMAYLKEGIPPDHPAWSAAAPEVKPMDPSQPYSSLVLPGFNEEEYMKEPSDEKSFEVAVNLGQDAVEVSMTAEGGSNANVSPTL</sequence>
<protein>
    <submittedName>
        <fullName evidence="1">Uncharacterized protein</fullName>
    </submittedName>
</protein>
<accession>A0A7J0ES73</accession>
<evidence type="ECO:0000313" key="1">
    <source>
        <dbReference type="EMBL" id="GFY89066.1"/>
    </source>
</evidence>
<organism evidence="1 2">
    <name type="scientific">Actinidia rufa</name>
    <dbReference type="NCBI Taxonomy" id="165716"/>
    <lineage>
        <taxon>Eukaryota</taxon>
        <taxon>Viridiplantae</taxon>
        <taxon>Streptophyta</taxon>
        <taxon>Embryophyta</taxon>
        <taxon>Tracheophyta</taxon>
        <taxon>Spermatophyta</taxon>
        <taxon>Magnoliopsida</taxon>
        <taxon>eudicotyledons</taxon>
        <taxon>Gunneridae</taxon>
        <taxon>Pentapetalae</taxon>
        <taxon>asterids</taxon>
        <taxon>Ericales</taxon>
        <taxon>Actinidiaceae</taxon>
        <taxon>Actinidia</taxon>
    </lineage>
</organism>
<dbReference type="EMBL" id="BJWL01000006">
    <property type="protein sequence ID" value="GFY89066.1"/>
    <property type="molecule type" value="Genomic_DNA"/>
</dbReference>
<comment type="caution">
    <text evidence="1">The sequence shown here is derived from an EMBL/GenBank/DDBJ whole genome shotgun (WGS) entry which is preliminary data.</text>
</comment>
<dbReference type="AlphaFoldDB" id="A0A7J0ES73"/>
<reference evidence="1 2" key="1">
    <citation type="submission" date="2019-07" db="EMBL/GenBank/DDBJ databases">
        <title>De Novo Assembly of kiwifruit Actinidia rufa.</title>
        <authorList>
            <person name="Sugita-Konishi S."/>
            <person name="Sato K."/>
            <person name="Mori E."/>
            <person name="Abe Y."/>
            <person name="Kisaki G."/>
            <person name="Hamano K."/>
            <person name="Suezawa K."/>
            <person name="Otani M."/>
            <person name="Fukuda T."/>
            <person name="Manabe T."/>
            <person name="Gomi K."/>
            <person name="Tabuchi M."/>
            <person name="Akimitsu K."/>
            <person name="Kataoka I."/>
        </authorList>
    </citation>
    <scope>NUCLEOTIDE SEQUENCE [LARGE SCALE GENOMIC DNA]</scope>
    <source>
        <strain evidence="2">cv. Fuchu</strain>
    </source>
</reference>
<dbReference type="Proteomes" id="UP000585474">
    <property type="component" value="Unassembled WGS sequence"/>
</dbReference>
<proteinExistence type="predicted"/>
<keyword evidence="2" id="KW-1185">Reference proteome</keyword>
<gene>
    <name evidence="1" type="ORF">Acr_06g0010060</name>
</gene>
<name>A0A7J0ES73_9ERIC</name>
<evidence type="ECO:0000313" key="2">
    <source>
        <dbReference type="Proteomes" id="UP000585474"/>
    </source>
</evidence>